<sequence>MASLFGRRPSTRRAPPVVLVAAATPSTSTLSSTTFWHDDEDAVVGVYASLLDHPHQQPAPQPAQHLQSSASDGSRSAADLSHQQQQQQQQQQQRDWSRRRAGSLGSAGVFSLALRHASSGTGGSLGRSGSWSGRLSGEGRPVRKLVKEPSGSARPSFSVEISETHARAPAGDGGGRQRWVDERRGGGGGAEELGKEKKAGVVRRKMSRLREMYRTGGGGGGGGGSGSGDAAERG</sequence>
<accession>A0A507B0S1</accession>
<feature type="region of interest" description="Disordered" evidence="1">
    <location>
        <begin position="53"/>
        <end position="102"/>
    </location>
</feature>
<evidence type="ECO:0000313" key="3">
    <source>
        <dbReference type="Proteomes" id="UP000319257"/>
    </source>
</evidence>
<keyword evidence="3" id="KW-1185">Reference proteome</keyword>
<evidence type="ECO:0000313" key="2">
    <source>
        <dbReference type="EMBL" id="TPX10721.1"/>
    </source>
</evidence>
<feature type="compositionally biased region" description="Low complexity" evidence="1">
    <location>
        <begin position="56"/>
        <end position="93"/>
    </location>
</feature>
<dbReference type="AlphaFoldDB" id="A0A507B0S1"/>
<proteinExistence type="predicted"/>
<reference evidence="2 3" key="1">
    <citation type="submission" date="2019-06" db="EMBL/GenBank/DDBJ databases">
        <title>Draft genome sequence of the filamentous fungus Phialemoniopsis curvata isolated from diesel fuel.</title>
        <authorList>
            <person name="Varaljay V.A."/>
            <person name="Lyon W.J."/>
            <person name="Crouch A.L."/>
            <person name="Drake C.E."/>
            <person name="Hollomon J.M."/>
            <person name="Nadeau L.J."/>
            <person name="Nunn H.S."/>
            <person name="Stevenson B.S."/>
            <person name="Bojanowski C.L."/>
            <person name="Crookes-Goodson W.J."/>
        </authorList>
    </citation>
    <scope>NUCLEOTIDE SEQUENCE [LARGE SCALE GENOMIC DNA]</scope>
    <source>
        <strain evidence="2 3">D216</strain>
    </source>
</reference>
<name>A0A507B0S1_9PEZI</name>
<dbReference type="Proteomes" id="UP000319257">
    <property type="component" value="Unassembled WGS sequence"/>
</dbReference>
<feature type="region of interest" description="Disordered" evidence="1">
    <location>
        <begin position="118"/>
        <end position="234"/>
    </location>
</feature>
<dbReference type="OrthoDB" id="5242308at2759"/>
<evidence type="ECO:0000256" key="1">
    <source>
        <dbReference type="SAM" id="MobiDB-lite"/>
    </source>
</evidence>
<protein>
    <submittedName>
        <fullName evidence="2">Uncharacterized protein</fullName>
    </submittedName>
</protein>
<gene>
    <name evidence="2" type="ORF">E0L32_008290</name>
</gene>
<dbReference type="RefSeq" id="XP_030992432.1">
    <property type="nucleotide sequence ID" value="XM_031143128.1"/>
</dbReference>
<dbReference type="GeneID" id="41975737"/>
<comment type="caution">
    <text evidence="2">The sequence shown here is derived from an EMBL/GenBank/DDBJ whole genome shotgun (WGS) entry which is preliminary data.</text>
</comment>
<dbReference type="EMBL" id="SKBQ01000054">
    <property type="protein sequence ID" value="TPX10721.1"/>
    <property type="molecule type" value="Genomic_DNA"/>
</dbReference>
<feature type="compositionally biased region" description="Gly residues" evidence="1">
    <location>
        <begin position="215"/>
        <end position="227"/>
    </location>
</feature>
<dbReference type="InParanoid" id="A0A507B0S1"/>
<organism evidence="2 3">
    <name type="scientific">Thyridium curvatum</name>
    <dbReference type="NCBI Taxonomy" id="1093900"/>
    <lineage>
        <taxon>Eukaryota</taxon>
        <taxon>Fungi</taxon>
        <taxon>Dikarya</taxon>
        <taxon>Ascomycota</taxon>
        <taxon>Pezizomycotina</taxon>
        <taxon>Sordariomycetes</taxon>
        <taxon>Sordariomycetidae</taxon>
        <taxon>Thyridiales</taxon>
        <taxon>Thyridiaceae</taxon>
        <taxon>Thyridium</taxon>
    </lineage>
</organism>